<name>A0AAV6K878_9ERIC</name>
<comment type="caution">
    <text evidence="1">The sequence shown here is derived from an EMBL/GenBank/DDBJ whole genome shotgun (WGS) entry which is preliminary data.</text>
</comment>
<evidence type="ECO:0000313" key="2">
    <source>
        <dbReference type="Proteomes" id="UP000823749"/>
    </source>
</evidence>
<dbReference type="SUPFAM" id="SSF54768">
    <property type="entry name" value="dsRNA-binding domain-like"/>
    <property type="match status" value="1"/>
</dbReference>
<accession>A0AAV6K878</accession>
<proteinExistence type="predicted"/>
<dbReference type="Proteomes" id="UP000823749">
    <property type="component" value="Chromosome 5"/>
</dbReference>
<protein>
    <recommendedName>
        <fullName evidence="3">DRBM domain-containing protein</fullName>
    </recommendedName>
</protein>
<evidence type="ECO:0000313" key="1">
    <source>
        <dbReference type="EMBL" id="KAG5548574.1"/>
    </source>
</evidence>
<evidence type="ECO:0008006" key="3">
    <source>
        <dbReference type="Google" id="ProtNLM"/>
    </source>
</evidence>
<dbReference type="EMBL" id="JACTNZ010000005">
    <property type="protein sequence ID" value="KAG5548574.1"/>
    <property type="molecule type" value="Genomic_DNA"/>
</dbReference>
<gene>
    <name evidence="1" type="ORF">RHGRI_014058</name>
</gene>
<dbReference type="Gene3D" id="3.30.160.20">
    <property type="match status" value="1"/>
</dbReference>
<keyword evidence="2" id="KW-1185">Reference proteome</keyword>
<sequence length="135" mass="15565">MTIVVEISFKILIYEIMDKFHMAPPICKSYQIVGQRFRGASVEIQDNVVEGGKIKLYSSMHKKKIEAKQEAAKNAIEHLKNFLDFEVEDFNCRDKELYCYHLNQANFTLANTLQENKALTDHIAKITAKAKVEKL</sequence>
<organism evidence="1 2">
    <name type="scientific">Rhododendron griersonianum</name>
    <dbReference type="NCBI Taxonomy" id="479676"/>
    <lineage>
        <taxon>Eukaryota</taxon>
        <taxon>Viridiplantae</taxon>
        <taxon>Streptophyta</taxon>
        <taxon>Embryophyta</taxon>
        <taxon>Tracheophyta</taxon>
        <taxon>Spermatophyta</taxon>
        <taxon>Magnoliopsida</taxon>
        <taxon>eudicotyledons</taxon>
        <taxon>Gunneridae</taxon>
        <taxon>Pentapetalae</taxon>
        <taxon>asterids</taxon>
        <taxon>Ericales</taxon>
        <taxon>Ericaceae</taxon>
        <taxon>Ericoideae</taxon>
        <taxon>Rhodoreae</taxon>
        <taxon>Rhododendron</taxon>
    </lineage>
</organism>
<reference evidence="1" key="1">
    <citation type="submission" date="2020-08" db="EMBL/GenBank/DDBJ databases">
        <title>Plant Genome Project.</title>
        <authorList>
            <person name="Zhang R.-G."/>
        </authorList>
    </citation>
    <scope>NUCLEOTIDE SEQUENCE</scope>
    <source>
        <strain evidence="1">WSP0</strain>
        <tissue evidence="1">Leaf</tissue>
    </source>
</reference>
<dbReference type="AlphaFoldDB" id="A0AAV6K878"/>